<comment type="similarity">
    <text evidence="2">Belongs to the zinc-containing alcohol dehydrogenase family.</text>
</comment>
<evidence type="ECO:0000256" key="2">
    <source>
        <dbReference type="ARBA" id="ARBA00008072"/>
    </source>
</evidence>
<sequence length="333" mass="35911">MASASAETLSNKTTLCRALWIETANRCAIRQESIEPLQADQVLVRTLYSGISRGTESLVLAGKVPQSEFDRMRGPHMEGSFSFPVKYGYSTIGKIEAGPADLIGKTVFCLHPHQDRFVTTKDMIAVLPVGLPPERGVLAANMETALNIVWDAMIQPGDRVAVFGAGVVGTLIANISRRIAGTDTVLVDTNTDRRAHAEAMGISFAEAGTLKGEFDVLINASAAGAALSEAIEHAGTEARIIEASWYGDKIISIPLGGAFHSKRLQLISSQVGAVPPARRARWSFGRRMAKALDLLADDSLDQLISGETDFADLADDYPRILSSQTTLCHRIRY</sequence>
<dbReference type="Gene3D" id="3.40.50.720">
    <property type="entry name" value="NAD(P)-binding Rossmann-like Domain"/>
    <property type="match status" value="1"/>
</dbReference>
<dbReference type="SUPFAM" id="SSF50129">
    <property type="entry name" value="GroES-like"/>
    <property type="match status" value="1"/>
</dbReference>
<keyword evidence="4" id="KW-0862">Zinc</keyword>
<proteinExistence type="inferred from homology"/>
<dbReference type="CDD" id="cd08255">
    <property type="entry name" value="2-desacetyl-2-hydroxyethyl_bacteriochlorophyllide_like"/>
    <property type="match status" value="1"/>
</dbReference>
<dbReference type="SUPFAM" id="SSF51735">
    <property type="entry name" value="NAD(P)-binding Rossmann-fold domains"/>
    <property type="match status" value="1"/>
</dbReference>
<reference evidence="6 7" key="1">
    <citation type="submission" date="2018-04" db="EMBL/GenBank/DDBJ databases">
        <authorList>
            <person name="Hagen T."/>
        </authorList>
    </citation>
    <scope>NUCLEOTIDE SEQUENCE [LARGE SCALE GENOMIC DNA]</scope>
    <source>
        <strain evidence="6 7">TPD7009</strain>
    </source>
</reference>
<dbReference type="PANTHER" id="PTHR43350:SF19">
    <property type="entry name" value="D-GULOSIDE 3-DEHYDROGENASE"/>
    <property type="match status" value="1"/>
</dbReference>
<dbReference type="InterPro" id="IPR036291">
    <property type="entry name" value="NAD(P)-bd_dom_sf"/>
</dbReference>
<comment type="caution">
    <text evidence="6">The sequence shown here is derived from an EMBL/GenBank/DDBJ whole genome shotgun (WGS) entry which is preliminary data.</text>
</comment>
<evidence type="ECO:0000256" key="4">
    <source>
        <dbReference type="ARBA" id="ARBA00022833"/>
    </source>
</evidence>
<evidence type="ECO:0000256" key="3">
    <source>
        <dbReference type="ARBA" id="ARBA00022723"/>
    </source>
</evidence>
<organism evidence="6 7">
    <name type="scientific">Rhizobium rhizogenes</name>
    <name type="common">Agrobacterium rhizogenes</name>
    <dbReference type="NCBI Taxonomy" id="359"/>
    <lineage>
        <taxon>Bacteria</taxon>
        <taxon>Pseudomonadati</taxon>
        <taxon>Pseudomonadota</taxon>
        <taxon>Alphaproteobacteria</taxon>
        <taxon>Hyphomicrobiales</taxon>
        <taxon>Rhizobiaceae</taxon>
        <taxon>Rhizobium/Agrobacterium group</taxon>
        <taxon>Rhizobium</taxon>
    </lineage>
</organism>
<accession>A0AA92C538</accession>
<evidence type="ECO:0000256" key="1">
    <source>
        <dbReference type="ARBA" id="ARBA00001947"/>
    </source>
</evidence>
<evidence type="ECO:0000313" key="7">
    <source>
        <dbReference type="Proteomes" id="UP000244335"/>
    </source>
</evidence>
<dbReference type="InterPro" id="IPR011032">
    <property type="entry name" value="GroES-like_sf"/>
</dbReference>
<evidence type="ECO:0000313" key="6">
    <source>
        <dbReference type="EMBL" id="PVE55701.1"/>
    </source>
</evidence>
<dbReference type="Proteomes" id="UP000244335">
    <property type="component" value="Unassembled WGS sequence"/>
</dbReference>
<comment type="cofactor">
    <cofactor evidence="1">
        <name>Zn(2+)</name>
        <dbReference type="ChEBI" id="CHEBI:29105"/>
    </cofactor>
</comment>
<dbReference type="Gene3D" id="3.90.180.10">
    <property type="entry name" value="Medium-chain alcohol dehydrogenases, catalytic domain"/>
    <property type="match status" value="1"/>
</dbReference>
<dbReference type="GO" id="GO:0046872">
    <property type="term" value="F:metal ion binding"/>
    <property type="evidence" value="ECO:0007669"/>
    <property type="project" value="UniProtKB-KW"/>
</dbReference>
<dbReference type="PANTHER" id="PTHR43350">
    <property type="entry name" value="NAD-DEPENDENT ALCOHOL DEHYDROGENASE"/>
    <property type="match status" value="1"/>
</dbReference>
<name>A0AA92C538_RHIRH</name>
<dbReference type="AlphaFoldDB" id="A0AA92C538"/>
<dbReference type="GO" id="GO:0016491">
    <property type="term" value="F:oxidoreductase activity"/>
    <property type="evidence" value="ECO:0007669"/>
    <property type="project" value="UniProtKB-KW"/>
</dbReference>
<gene>
    <name evidence="6" type="ORF">DC430_10015</name>
</gene>
<protein>
    <submittedName>
        <fullName evidence="6">Dehydrogenase</fullName>
    </submittedName>
</protein>
<keyword evidence="5" id="KW-0560">Oxidoreductase</keyword>
<evidence type="ECO:0000256" key="5">
    <source>
        <dbReference type="ARBA" id="ARBA00023002"/>
    </source>
</evidence>
<dbReference type="EMBL" id="QDFR01000002">
    <property type="protein sequence ID" value="PVE55701.1"/>
    <property type="molecule type" value="Genomic_DNA"/>
</dbReference>
<keyword evidence="3" id="KW-0479">Metal-binding</keyword>